<evidence type="ECO:0000313" key="1">
    <source>
        <dbReference type="EMBL" id="NBN79176.1"/>
    </source>
</evidence>
<dbReference type="Gene3D" id="3.40.50.150">
    <property type="entry name" value="Vaccinia Virus protein VP39"/>
    <property type="match status" value="1"/>
</dbReference>
<dbReference type="Pfam" id="PF08241">
    <property type="entry name" value="Methyltransf_11"/>
    <property type="match status" value="1"/>
</dbReference>
<protein>
    <submittedName>
        <fullName evidence="1">Methyltransferase domain-containing protein</fullName>
    </submittedName>
</protein>
<reference evidence="2" key="1">
    <citation type="submission" date="2020-01" db="EMBL/GenBank/DDBJ databases">
        <authorList>
            <person name="Fang Y."/>
            <person name="Sun R."/>
            <person name="Nie L."/>
            <person name="He J."/>
            <person name="Hao L."/>
            <person name="Wang L."/>
            <person name="Su S."/>
            <person name="Lv E."/>
            <person name="Zhang Z."/>
            <person name="Xie R."/>
            <person name="Liu H."/>
        </authorList>
    </citation>
    <scope>NUCLEOTIDE SEQUENCE [LARGE SCALE GENOMIC DNA]</scope>
    <source>
        <strain evidence="2">XCT-53</strain>
    </source>
</reference>
<dbReference type="RefSeq" id="WP_161676600.1">
    <property type="nucleotide sequence ID" value="NZ_JAABLP010000003.1"/>
</dbReference>
<dbReference type="SUPFAM" id="SSF53335">
    <property type="entry name" value="S-adenosyl-L-methionine-dependent methyltransferases"/>
    <property type="match status" value="1"/>
</dbReference>
<comment type="caution">
    <text evidence="1">The sequence shown here is derived from an EMBL/GenBank/DDBJ whole genome shotgun (WGS) entry which is preliminary data.</text>
</comment>
<name>A0A7X5F3R1_9HYPH</name>
<dbReference type="InterPro" id="IPR029063">
    <property type="entry name" value="SAM-dependent_MTases_sf"/>
</dbReference>
<evidence type="ECO:0000313" key="2">
    <source>
        <dbReference type="Proteomes" id="UP000586722"/>
    </source>
</evidence>
<dbReference type="AlphaFoldDB" id="A0A7X5F3R1"/>
<dbReference type="EMBL" id="JAABLQ010000001">
    <property type="protein sequence ID" value="NBN79176.1"/>
    <property type="molecule type" value="Genomic_DNA"/>
</dbReference>
<dbReference type="GO" id="GO:0032259">
    <property type="term" value="P:methylation"/>
    <property type="evidence" value="ECO:0007669"/>
    <property type="project" value="UniProtKB-KW"/>
</dbReference>
<accession>A0A7X5F3R1</accession>
<keyword evidence="1" id="KW-0808">Transferase</keyword>
<dbReference type="GO" id="GO:0008757">
    <property type="term" value="F:S-adenosylmethionine-dependent methyltransferase activity"/>
    <property type="evidence" value="ECO:0007669"/>
    <property type="project" value="InterPro"/>
</dbReference>
<sequence length="225" mass="25733">MLDLSPVSAQNSFRKKRIQSLARMIDDVIRDKGHCRIIDIGGVRGFWLVWRDELDFANMTVDCVNLFPETDPLPDDLPNVTMRLGNACDLADVADNAYDIAFSNSVIEHVGSWSNKRAFAREARRVAPSYAIQTPSFGFPVEPHARTPFLHWLPDPVRYRIHLAMTTGFYPKADTLDQAMASLEDARMLDLRQMRYLFPDAEIEKEKFFGLTKSFTAVRHGRNRV</sequence>
<keyword evidence="1" id="KW-0489">Methyltransferase</keyword>
<dbReference type="Proteomes" id="UP000586722">
    <property type="component" value="Unassembled WGS sequence"/>
</dbReference>
<gene>
    <name evidence="1" type="ORF">GWI72_12935</name>
</gene>
<organism evidence="1 2">
    <name type="scientific">Pannonibacter tanglangensis</name>
    <dbReference type="NCBI Taxonomy" id="2750084"/>
    <lineage>
        <taxon>Bacteria</taxon>
        <taxon>Pseudomonadati</taxon>
        <taxon>Pseudomonadota</taxon>
        <taxon>Alphaproteobacteria</taxon>
        <taxon>Hyphomicrobiales</taxon>
        <taxon>Stappiaceae</taxon>
        <taxon>Pannonibacter</taxon>
    </lineage>
</organism>
<dbReference type="InterPro" id="IPR013216">
    <property type="entry name" value="Methyltransf_11"/>
</dbReference>
<proteinExistence type="predicted"/>
<keyword evidence="2" id="KW-1185">Reference proteome</keyword>